<dbReference type="Proteomes" id="UP000182858">
    <property type="component" value="Chromosome I"/>
</dbReference>
<name>A0ABY0NJ15_9PSED</name>
<reference evidence="1 2" key="1">
    <citation type="submission" date="2016-10" db="EMBL/GenBank/DDBJ databases">
        <authorList>
            <person name="Varghese N."/>
            <person name="Submissions S."/>
        </authorList>
    </citation>
    <scope>NUCLEOTIDE SEQUENCE [LARGE SCALE GENOMIC DNA]</scope>
    <source>
        <strain evidence="1 2">DSM 17835</strain>
    </source>
</reference>
<evidence type="ECO:0000313" key="1">
    <source>
        <dbReference type="EMBL" id="SDF55794.1"/>
    </source>
</evidence>
<organism evidence="1 2">
    <name type="scientific">Pseudomonas extremaustralis</name>
    <dbReference type="NCBI Taxonomy" id="359110"/>
    <lineage>
        <taxon>Bacteria</taxon>
        <taxon>Pseudomonadati</taxon>
        <taxon>Pseudomonadota</taxon>
        <taxon>Gammaproteobacteria</taxon>
        <taxon>Pseudomonadales</taxon>
        <taxon>Pseudomonadaceae</taxon>
        <taxon>Pseudomonas</taxon>
    </lineage>
</organism>
<keyword evidence="2" id="KW-1185">Reference proteome</keyword>
<evidence type="ECO:0000313" key="2">
    <source>
        <dbReference type="Proteomes" id="UP000182858"/>
    </source>
</evidence>
<proteinExistence type="predicted"/>
<dbReference type="EMBL" id="LT629689">
    <property type="protein sequence ID" value="SDF55794.1"/>
    <property type="molecule type" value="Genomic_DNA"/>
</dbReference>
<sequence length="63" mass="7050">MLFPSAESQGMTHSQCLELLESIEDTLDFLTSTLAYLIHAENQQAQLNDALINAWKALRMLIG</sequence>
<gene>
    <name evidence="1" type="ORF">SAMN05216591_3301</name>
</gene>
<accession>A0ABY0NJ15</accession>
<protein>
    <submittedName>
        <fullName evidence="1">Uncharacterized protein</fullName>
    </submittedName>
</protein>